<organism evidence="2 3">
    <name type="scientific">Streblomastix strix</name>
    <dbReference type="NCBI Taxonomy" id="222440"/>
    <lineage>
        <taxon>Eukaryota</taxon>
        <taxon>Metamonada</taxon>
        <taxon>Preaxostyla</taxon>
        <taxon>Oxymonadida</taxon>
        <taxon>Streblomastigidae</taxon>
        <taxon>Streblomastix</taxon>
    </lineage>
</organism>
<accession>A0A5J4WQ59</accession>
<comment type="caution">
    <text evidence="2">The sequence shown here is derived from an EMBL/GenBank/DDBJ whole genome shotgun (WGS) entry which is preliminary data.</text>
</comment>
<sequence length="976" mass="115633">MSQSPRISNSGSDNRDVAEVEAKLNQQFIEYAEKTQLQIREKDNHLQQKEEIIFTLQTQNKEEKEKLIKIENKLIIVEESLQKEKEQRIMNENQNAVLEEQVKEQIEQNGKLQKDNEEELRRRRKAEENQKLLNEEKEKILKKLENAEQLIEITQIQVADLEANMNSAKELGKLEMKSELISIQEKMRFNENALKRIQEEKHQSEEKFYLEIHQLEEELTQAKIEIETQNVKYNLIKNQYESDKKVWVENEQKEKKQEKEQNDDKQRADKYEALYNQEQQQRRKLETELLGEQEEKQKNIEQRKEMEQKYIQNEDERRKAEQQLRFGTEEKIEALKCAEYSEKCEKEEHEKRIKAENEANKLQRENERIKKENERNKQEIEIEKNLRLDFQARYLVEFEQKENEIKMRNQIELLQKKTHIEKQDSIRNASEAEKRINELDERLHSAQEEQRIMKDEVERMNAKVEREIIKAKEEERRRKEIEIEKQKIEMENWNLKRDYEKVKIASEKLKQEFGEEKANEEIQISVNLLKEQDDQIHKLKDELEIESSERKKNQEEILILRNAEEKRPKIIKSVLTASDPQHVYIQGELCIRPDNDTHNKCVITVDPVISEGIVYFEVVFFNHDDKIFHIGVTNVEQDAKDKKEVNGDSGNVDSFIFGNGKFISNQRVGAEINLQSNPRTLTFFVEGKEQPNSFIDISQSIRFFVYTIQKHSAFLITRFERLSVSQAKGLNNSRTWIFGSNYSDQILDMEYEGNDEQKKTIREMQEKVCQELVDKFDEKENVEGRKQTIESGITVKLLNILETRDLTSITKQYTNAMYIFTRPSNDEIVSLLIQKKDPFPGLIRTLQSQNEDVVKFSIVSIHNMLYYRGEGSDKTQQHPQSDALIASGGVEKIYALYKKNVSKFIKDRAIICFCFAYRAREITPPETQQDIITNLKVLVRDQDTWMKNASKRALKDLSKNESNRALIMTDGFTIPE</sequence>
<feature type="coiled-coil region" evidence="1">
    <location>
        <begin position="32"/>
        <end position="386"/>
    </location>
</feature>
<evidence type="ECO:0000313" key="3">
    <source>
        <dbReference type="Proteomes" id="UP000324800"/>
    </source>
</evidence>
<dbReference type="InterPro" id="IPR011989">
    <property type="entry name" value="ARM-like"/>
</dbReference>
<dbReference type="InterPro" id="IPR016024">
    <property type="entry name" value="ARM-type_fold"/>
</dbReference>
<keyword evidence="1" id="KW-0175">Coiled coil</keyword>
<gene>
    <name evidence="2" type="ORF">EZS28_007363</name>
</gene>
<evidence type="ECO:0000313" key="2">
    <source>
        <dbReference type="EMBL" id="KAA6397110.1"/>
    </source>
</evidence>
<proteinExistence type="predicted"/>
<dbReference type="AlphaFoldDB" id="A0A5J4WQ59"/>
<evidence type="ECO:0000256" key="1">
    <source>
        <dbReference type="SAM" id="Coils"/>
    </source>
</evidence>
<dbReference type="Gene3D" id="1.25.10.10">
    <property type="entry name" value="Leucine-rich Repeat Variant"/>
    <property type="match status" value="1"/>
</dbReference>
<feature type="coiled-coil region" evidence="1">
    <location>
        <begin position="422"/>
        <end position="556"/>
    </location>
</feature>
<reference evidence="2 3" key="1">
    <citation type="submission" date="2019-03" db="EMBL/GenBank/DDBJ databases">
        <title>Single cell metagenomics reveals metabolic interactions within the superorganism composed of flagellate Streblomastix strix and complex community of Bacteroidetes bacteria on its surface.</title>
        <authorList>
            <person name="Treitli S.C."/>
            <person name="Kolisko M."/>
            <person name="Husnik F."/>
            <person name="Keeling P."/>
            <person name="Hampl V."/>
        </authorList>
    </citation>
    <scope>NUCLEOTIDE SEQUENCE [LARGE SCALE GENOMIC DNA]</scope>
    <source>
        <strain evidence="2">ST1C</strain>
    </source>
</reference>
<dbReference type="SUPFAM" id="SSF48371">
    <property type="entry name" value="ARM repeat"/>
    <property type="match status" value="1"/>
</dbReference>
<dbReference type="EMBL" id="SNRW01001258">
    <property type="protein sequence ID" value="KAA6397110.1"/>
    <property type="molecule type" value="Genomic_DNA"/>
</dbReference>
<protein>
    <submittedName>
        <fullName evidence="2">Uncharacterized protein</fullName>
    </submittedName>
</protein>
<dbReference type="Proteomes" id="UP000324800">
    <property type="component" value="Unassembled WGS sequence"/>
</dbReference>
<name>A0A5J4WQ59_9EUKA</name>